<keyword evidence="3" id="KW-1185">Reference proteome</keyword>
<keyword evidence="2" id="KW-0862">Zinc</keyword>
<keyword evidence="2" id="KW-0479">Metal-binding</keyword>
<reference evidence="2 3" key="1">
    <citation type="submission" date="2017-11" db="EMBL/GenBank/DDBJ databases">
        <title>Draft genome sequence of magnetotactic bacterium Magnetospirillum kuznetsovii LBB-42.</title>
        <authorList>
            <person name="Grouzdev D.S."/>
            <person name="Rysina M.S."/>
            <person name="Baslerov R.V."/>
            <person name="Koziaeva V."/>
        </authorList>
    </citation>
    <scope>NUCLEOTIDE SEQUENCE [LARGE SCALE GENOMIC DNA]</scope>
    <source>
        <strain evidence="2 3">LBB-42</strain>
    </source>
</reference>
<dbReference type="EMBL" id="PGTO01000003">
    <property type="protein sequence ID" value="RAU22750.1"/>
    <property type="molecule type" value="Genomic_DNA"/>
</dbReference>
<dbReference type="AlphaFoldDB" id="A0A364P0H4"/>
<accession>A0A364P0H4</accession>
<keyword evidence="2" id="KW-0863">Zinc-finger</keyword>
<proteinExistence type="predicted"/>
<dbReference type="GO" id="GO:0008270">
    <property type="term" value="F:zinc ion binding"/>
    <property type="evidence" value="ECO:0007669"/>
    <property type="project" value="UniProtKB-KW"/>
</dbReference>
<feature type="domain" description="Zinc finger CHCC-type" evidence="1">
    <location>
        <begin position="39"/>
        <end position="74"/>
    </location>
</feature>
<dbReference type="Proteomes" id="UP000251075">
    <property type="component" value="Unassembled WGS sequence"/>
</dbReference>
<dbReference type="OrthoDB" id="7391570at2"/>
<dbReference type="Pfam" id="PF10276">
    <property type="entry name" value="zf-CHCC"/>
    <property type="match status" value="1"/>
</dbReference>
<protein>
    <submittedName>
        <fullName evidence="2">Zinc-finger domain-containing protein</fullName>
    </submittedName>
</protein>
<comment type="caution">
    <text evidence="2">The sequence shown here is derived from an EMBL/GenBank/DDBJ whole genome shotgun (WGS) entry which is preliminary data.</text>
</comment>
<evidence type="ECO:0000313" key="2">
    <source>
        <dbReference type="EMBL" id="RAU22750.1"/>
    </source>
</evidence>
<organism evidence="2 3">
    <name type="scientific">Paramagnetospirillum kuznetsovii</name>
    <dbReference type="NCBI Taxonomy" id="2053833"/>
    <lineage>
        <taxon>Bacteria</taxon>
        <taxon>Pseudomonadati</taxon>
        <taxon>Pseudomonadota</taxon>
        <taxon>Alphaproteobacteria</taxon>
        <taxon>Rhodospirillales</taxon>
        <taxon>Magnetospirillaceae</taxon>
        <taxon>Paramagnetospirillum</taxon>
    </lineage>
</organism>
<dbReference type="InterPro" id="IPR019401">
    <property type="entry name" value="Znf_CHCC"/>
</dbReference>
<evidence type="ECO:0000313" key="3">
    <source>
        <dbReference type="Proteomes" id="UP000251075"/>
    </source>
</evidence>
<gene>
    <name evidence="2" type="ORF">CU669_04995</name>
</gene>
<dbReference type="Gene3D" id="2.60.260.40">
    <property type="entry name" value="q5lls5 like domains"/>
    <property type="match status" value="1"/>
</dbReference>
<name>A0A364P0H4_9PROT</name>
<evidence type="ECO:0000259" key="1">
    <source>
        <dbReference type="Pfam" id="PF10276"/>
    </source>
</evidence>
<sequence>MAANGYHPPNTSVNGATPVMSAQAASSSAFETITVSDAKVACDGNAAEGLGHPRVYLDLTAHGEIVCPYCSRTYKLAEGAKIGHH</sequence>